<dbReference type="PROSITE" id="PS51553">
    <property type="entry name" value="GMPS_ATP_PPASE"/>
    <property type="match status" value="1"/>
</dbReference>
<evidence type="ECO:0000256" key="4">
    <source>
        <dbReference type="ARBA" id="ARBA00022598"/>
    </source>
</evidence>
<sequence length="418" mass="47636">MDRVVMQKEKSMKATVFRFTNSMEDPRRFLKEATKFVEENVSSGEKVVCALSGGVDSSTTAEIFRRAIGNRLYPLHFDTGFMRRIGGKEEVKLVEESFKDFENFELIDKKETFYDNVFGKEDAEEKRKSFRSTYEQVLNEKIEEIGATVMTQGTIRPDILETEGKIKSQNNVDTDFDVEKLVEPLAGLYKPDVRKLAKELGFPEKNWMRQPFLGPGLSARTVGVVNREKLENEKIANDLVERFVERYFEKNYGRVGLWDEVVGARIPFQYFAVTLDGEMEANGEINEYLEDLGLDAEAFNLKNKATGVKEVEGGRERVYSPPVLLRGNLEPEVLNYLGREVPSRFGVSRVLFQLVGSEETDWIVGIRAVDSKDAITAEPLEIPLSEWEELGKEIARETDSKIVAYDLTPKPPATIEYE</sequence>
<evidence type="ECO:0000256" key="2">
    <source>
        <dbReference type="ARBA" id="ARBA00005153"/>
    </source>
</evidence>
<feature type="binding site" evidence="11">
    <location>
        <begin position="52"/>
        <end position="58"/>
    </location>
    <ligand>
        <name>ATP</name>
        <dbReference type="ChEBI" id="CHEBI:30616"/>
    </ligand>
</feature>
<dbReference type="InterPro" id="IPR001674">
    <property type="entry name" value="GMP_synth_C"/>
</dbReference>
<dbReference type="EC" id="6.3.5.2" evidence="3"/>
<organism evidence="13 14">
    <name type="scientific">candidate division MSBL1 archaeon SCGC-AAA259E19</name>
    <dbReference type="NCBI Taxonomy" id="1698264"/>
    <lineage>
        <taxon>Archaea</taxon>
        <taxon>Methanobacteriati</taxon>
        <taxon>Methanobacteriota</taxon>
        <taxon>candidate division MSBL1</taxon>
    </lineage>
</organism>
<feature type="domain" description="GMPS ATP-PPase" evidence="12">
    <location>
        <begin position="24"/>
        <end position="209"/>
    </location>
</feature>
<keyword evidence="4" id="KW-0436">Ligase</keyword>
<comment type="pathway">
    <text evidence="2">Purine metabolism; GMP biosynthesis; GMP from XMP (L-Gln route): step 1/1.</text>
</comment>
<dbReference type="GO" id="GO:0005524">
    <property type="term" value="F:ATP binding"/>
    <property type="evidence" value="ECO:0007669"/>
    <property type="project" value="UniProtKB-UniRule"/>
</dbReference>
<keyword evidence="14" id="KW-1185">Reference proteome</keyword>
<dbReference type="UniPathway" id="UPA00189">
    <property type="reaction ID" value="UER00296"/>
</dbReference>
<keyword evidence="7 11" id="KW-0658">Purine biosynthesis</keyword>
<protein>
    <recommendedName>
        <fullName evidence="3">GMP synthase (glutamine-hydrolyzing)</fullName>
        <ecNumber evidence="3">6.3.5.2</ecNumber>
    </recommendedName>
    <alternativeName>
        <fullName evidence="9">GMP synthetase</fullName>
    </alternativeName>
</protein>
<evidence type="ECO:0000313" key="14">
    <source>
        <dbReference type="Proteomes" id="UP000070284"/>
    </source>
</evidence>
<dbReference type="InterPro" id="IPR014729">
    <property type="entry name" value="Rossmann-like_a/b/a_fold"/>
</dbReference>
<dbReference type="PATRIC" id="fig|1698264.3.peg.1751"/>
<reference evidence="13 14" key="1">
    <citation type="journal article" date="2016" name="Sci. Rep.">
        <title>Metabolic traits of an uncultured archaeal lineage -MSBL1- from brine pools of the Red Sea.</title>
        <authorList>
            <person name="Mwirichia R."/>
            <person name="Alam I."/>
            <person name="Rashid M."/>
            <person name="Vinu M."/>
            <person name="Ba-Alawi W."/>
            <person name="Anthony Kamau A."/>
            <person name="Kamanda Ngugi D."/>
            <person name="Goker M."/>
            <person name="Klenk H.P."/>
            <person name="Bajic V."/>
            <person name="Stingl U."/>
        </authorList>
    </citation>
    <scope>NUCLEOTIDE SEQUENCE [LARGE SCALE GENOMIC DNA]</scope>
    <source>
        <strain evidence="13">SCGC-AAA259E19</strain>
    </source>
</reference>
<dbReference type="Gene3D" id="3.40.50.620">
    <property type="entry name" value="HUPs"/>
    <property type="match status" value="1"/>
</dbReference>
<dbReference type="SUPFAM" id="SSF54810">
    <property type="entry name" value="GMP synthetase C-terminal dimerisation domain"/>
    <property type="match status" value="1"/>
</dbReference>
<dbReference type="PANTHER" id="PTHR11922:SF2">
    <property type="entry name" value="GMP SYNTHASE [GLUTAMINE-HYDROLYZING]"/>
    <property type="match status" value="1"/>
</dbReference>
<dbReference type="Pfam" id="PF00958">
    <property type="entry name" value="GMP_synt_C"/>
    <property type="match status" value="1"/>
</dbReference>
<name>A0A133UNG0_9EURY</name>
<evidence type="ECO:0000256" key="8">
    <source>
        <dbReference type="ARBA" id="ARBA00022840"/>
    </source>
</evidence>
<dbReference type="GO" id="GO:0005829">
    <property type="term" value="C:cytosol"/>
    <property type="evidence" value="ECO:0007669"/>
    <property type="project" value="TreeGrafter"/>
</dbReference>
<comment type="catalytic activity">
    <reaction evidence="10">
        <text>XMP + L-glutamine + ATP + H2O = GMP + L-glutamate + AMP + diphosphate + 2 H(+)</text>
        <dbReference type="Rhea" id="RHEA:11680"/>
        <dbReference type="ChEBI" id="CHEBI:15377"/>
        <dbReference type="ChEBI" id="CHEBI:15378"/>
        <dbReference type="ChEBI" id="CHEBI:29985"/>
        <dbReference type="ChEBI" id="CHEBI:30616"/>
        <dbReference type="ChEBI" id="CHEBI:33019"/>
        <dbReference type="ChEBI" id="CHEBI:57464"/>
        <dbReference type="ChEBI" id="CHEBI:58115"/>
        <dbReference type="ChEBI" id="CHEBI:58359"/>
        <dbReference type="ChEBI" id="CHEBI:456215"/>
        <dbReference type="EC" id="6.3.5.2"/>
    </reaction>
</comment>
<comment type="caution">
    <text evidence="13">The sequence shown here is derived from an EMBL/GenBank/DDBJ whole genome shotgun (WGS) entry which is preliminary data.</text>
</comment>
<evidence type="ECO:0000256" key="5">
    <source>
        <dbReference type="ARBA" id="ARBA00022741"/>
    </source>
</evidence>
<evidence type="ECO:0000256" key="11">
    <source>
        <dbReference type="PROSITE-ProRule" id="PRU00886"/>
    </source>
</evidence>
<accession>A0A133UNG0</accession>
<dbReference type="Proteomes" id="UP000070284">
    <property type="component" value="Unassembled WGS sequence"/>
</dbReference>
<keyword evidence="5 11" id="KW-0547">Nucleotide-binding</keyword>
<dbReference type="SUPFAM" id="SSF52402">
    <property type="entry name" value="Adenine nucleotide alpha hydrolases-like"/>
    <property type="match status" value="1"/>
</dbReference>
<evidence type="ECO:0000313" key="13">
    <source>
        <dbReference type="EMBL" id="KXA95703.1"/>
    </source>
</evidence>
<keyword evidence="6 11" id="KW-0332">GMP biosynthesis</keyword>
<proteinExistence type="predicted"/>
<evidence type="ECO:0000256" key="1">
    <source>
        <dbReference type="ARBA" id="ARBA00002332"/>
    </source>
</evidence>
<evidence type="ECO:0000256" key="7">
    <source>
        <dbReference type="ARBA" id="ARBA00022755"/>
    </source>
</evidence>
<comment type="function">
    <text evidence="1">Catalyzes the synthesis of GMP from XMP.</text>
</comment>
<dbReference type="AlphaFoldDB" id="A0A133UNG0"/>
<dbReference type="EMBL" id="LHXO01000008">
    <property type="protein sequence ID" value="KXA95703.1"/>
    <property type="molecule type" value="Genomic_DNA"/>
</dbReference>
<evidence type="ECO:0000256" key="6">
    <source>
        <dbReference type="ARBA" id="ARBA00022749"/>
    </source>
</evidence>
<keyword evidence="8 11" id="KW-0067">ATP-binding</keyword>
<gene>
    <name evidence="13" type="ORF">AKJ65_01070</name>
</gene>
<dbReference type="InterPro" id="IPR025777">
    <property type="entry name" value="GMPS_ATP_PPase_dom"/>
</dbReference>
<dbReference type="GO" id="GO:0003921">
    <property type="term" value="F:GMP synthase activity"/>
    <property type="evidence" value="ECO:0007669"/>
    <property type="project" value="InterPro"/>
</dbReference>
<dbReference type="PANTHER" id="PTHR11922">
    <property type="entry name" value="GMP SYNTHASE-RELATED"/>
    <property type="match status" value="1"/>
</dbReference>
<evidence type="ECO:0000256" key="3">
    <source>
        <dbReference type="ARBA" id="ARBA00012746"/>
    </source>
</evidence>
<evidence type="ECO:0000256" key="9">
    <source>
        <dbReference type="ARBA" id="ARBA00030464"/>
    </source>
</evidence>
<dbReference type="Gene3D" id="3.30.300.10">
    <property type="match status" value="1"/>
</dbReference>
<evidence type="ECO:0000259" key="12">
    <source>
        <dbReference type="PROSITE" id="PS51553"/>
    </source>
</evidence>
<evidence type="ECO:0000256" key="10">
    <source>
        <dbReference type="ARBA" id="ARBA00049404"/>
    </source>
</evidence>